<keyword evidence="2" id="KW-0732">Signal</keyword>
<feature type="signal peptide" evidence="2">
    <location>
        <begin position="1"/>
        <end position="21"/>
    </location>
</feature>
<reference evidence="3 4" key="1">
    <citation type="submission" date="2018-11" db="EMBL/GenBank/DDBJ databases">
        <authorList>
            <person name="Wuyts S."/>
        </authorList>
    </citation>
    <scope>NUCLEOTIDE SEQUENCE [LARGE SCALE GENOMIC DNA]</scope>
    <source>
        <strain evidence="3">Lactobacillus mudanjiangensis AMBF249</strain>
    </source>
</reference>
<keyword evidence="4" id="KW-1185">Reference proteome</keyword>
<feature type="compositionally biased region" description="Polar residues" evidence="1">
    <location>
        <begin position="40"/>
        <end position="68"/>
    </location>
</feature>
<dbReference type="Proteomes" id="UP000289996">
    <property type="component" value="Unassembled WGS sequence"/>
</dbReference>
<evidence type="ECO:0008006" key="5">
    <source>
        <dbReference type="Google" id="ProtNLM"/>
    </source>
</evidence>
<proteinExistence type="predicted"/>
<name>A0A660EAW3_9LACO</name>
<dbReference type="EMBL" id="UYIG01000152">
    <property type="protein sequence ID" value="VDG29655.1"/>
    <property type="molecule type" value="Genomic_DNA"/>
</dbReference>
<evidence type="ECO:0000313" key="4">
    <source>
        <dbReference type="Proteomes" id="UP000289996"/>
    </source>
</evidence>
<evidence type="ECO:0000313" key="3">
    <source>
        <dbReference type="EMBL" id="VDG29655.1"/>
    </source>
</evidence>
<dbReference type="PROSITE" id="PS51257">
    <property type="entry name" value="PROKAR_LIPOPROTEIN"/>
    <property type="match status" value="1"/>
</dbReference>
<accession>A0A660EAW3</accession>
<dbReference type="OrthoDB" id="2320040at2"/>
<protein>
    <recommendedName>
        <fullName evidence="5">Lipoprotein</fullName>
    </recommendedName>
</protein>
<organism evidence="3 4">
    <name type="scientific">Lactiplantibacillus mudanjiangensis</name>
    <dbReference type="NCBI Taxonomy" id="1296538"/>
    <lineage>
        <taxon>Bacteria</taxon>
        <taxon>Bacillati</taxon>
        <taxon>Bacillota</taxon>
        <taxon>Bacilli</taxon>
        <taxon>Lactobacillales</taxon>
        <taxon>Lactobacillaceae</taxon>
        <taxon>Lactiplantibacillus</taxon>
    </lineage>
</organism>
<evidence type="ECO:0000256" key="1">
    <source>
        <dbReference type="SAM" id="MobiDB-lite"/>
    </source>
</evidence>
<dbReference type="RefSeq" id="WP_130846037.1">
    <property type="nucleotide sequence ID" value="NZ_BJDY01000001.1"/>
</dbReference>
<sequence>MKPLLISIVGLSFLLGGCAAAEPTISQHKTDQIAAENRRQSQAAQDKAQDTSAAKKSGQQYQADNDHITSATNAAAAVKQVLNDPKQQLIHAVPTINQDGRGRHYYQVDAYHQLSNGQRGHLLQSYFVYPDGRITTKQLTS</sequence>
<feature type="region of interest" description="Disordered" evidence="1">
    <location>
        <begin position="29"/>
        <end position="68"/>
    </location>
</feature>
<feature type="chain" id="PRO_5024864971" description="Lipoprotein" evidence="2">
    <location>
        <begin position="22"/>
        <end position="141"/>
    </location>
</feature>
<feature type="compositionally biased region" description="Basic and acidic residues" evidence="1">
    <location>
        <begin position="29"/>
        <end position="39"/>
    </location>
</feature>
<dbReference type="AlphaFoldDB" id="A0A660EAW3"/>
<evidence type="ECO:0000256" key="2">
    <source>
        <dbReference type="SAM" id="SignalP"/>
    </source>
</evidence>
<gene>
    <name evidence="3" type="ORF">MUDAN_MDHGFNIF_01191</name>
</gene>